<evidence type="ECO:0000259" key="3">
    <source>
        <dbReference type="SMART" id="SM00822"/>
    </source>
</evidence>
<dbReference type="PANTHER" id="PTHR42879:SF2">
    <property type="entry name" value="3-OXOACYL-[ACYL-CARRIER-PROTEIN] REDUCTASE FABG"/>
    <property type="match status" value="1"/>
</dbReference>
<dbReference type="STRING" id="504805.SAMN05421505_11122"/>
<dbReference type="PANTHER" id="PTHR42879">
    <property type="entry name" value="3-OXOACYL-(ACYL-CARRIER-PROTEIN) REDUCTASE"/>
    <property type="match status" value="1"/>
</dbReference>
<dbReference type="Pfam" id="PF13561">
    <property type="entry name" value="adh_short_C2"/>
    <property type="match status" value="1"/>
</dbReference>
<accession>A0A1G7ZEU5</accession>
<protein>
    <submittedName>
        <fullName evidence="4">3-oxoacyl-[acyl-carrier protein] reductase</fullName>
    </submittedName>
</protein>
<dbReference type="PRINTS" id="PR00081">
    <property type="entry name" value="GDHRDH"/>
</dbReference>
<dbReference type="PROSITE" id="PS00061">
    <property type="entry name" value="ADH_SHORT"/>
    <property type="match status" value="1"/>
</dbReference>
<dbReference type="GO" id="GO:0016491">
    <property type="term" value="F:oxidoreductase activity"/>
    <property type="evidence" value="ECO:0007669"/>
    <property type="project" value="UniProtKB-KW"/>
</dbReference>
<feature type="domain" description="Ketoreductase" evidence="3">
    <location>
        <begin position="1"/>
        <end position="181"/>
    </location>
</feature>
<gene>
    <name evidence="4" type="ORF">SAMN05421505_11122</name>
</gene>
<organism evidence="4 5">
    <name type="scientific">Sinosporangium album</name>
    <dbReference type="NCBI Taxonomy" id="504805"/>
    <lineage>
        <taxon>Bacteria</taxon>
        <taxon>Bacillati</taxon>
        <taxon>Actinomycetota</taxon>
        <taxon>Actinomycetes</taxon>
        <taxon>Streptosporangiales</taxon>
        <taxon>Streptosporangiaceae</taxon>
        <taxon>Sinosporangium</taxon>
    </lineage>
</organism>
<sequence length="242" mass="24679">MTAVVTGASRGIGRAVAVKLAAEGYNVAGCYTAESRAAREARDEVAAHGVAAHFAAADVRDPAAVAAFVRDAEAQLGPITALVTCAGLTAHRPAVLTSTDDWQAMLDANLTGTWNACRAVAVRLARRHAGGIVTLSSLAGLYGAAGQAGYAAAKAGVIGLTKTLAKELAAFGIRVNAVAPGFVETDMTAGMTDGDRSEVIGRIPLRRFATPGEVAESVAFLLSERSAYLTGQVLRVDGGLSL</sequence>
<comment type="similarity">
    <text evidence="1">Belongs to the short-chain dehydrogenases/reductases (SDR) family.</text>
</comment>
<dbReference type="RefSeq" id="WP_093170760.1">
    <property type="nucleotide sequence ID" value="NZ_FNCN01000011.1"/>
</dbReference>
<dbReference type="OrthoDB" id="9804774at2"/>
<name>A0A1G7ZEU5_9ACTN</name>
<proteinExistence type="inferred from homology"/>
<dbReference type="Proteomes" id="UP000198923">
    <property type="component" value="Unassembled WGS sequence"/>
</dbReference>
<dbReference type="InterPro" id="IPR057326">
    <property type="entry name" value="KR_dom"/>
</dbReference>
<dbReference type="NCBIfam" id="NF009466">
    <property type="entry name" value="PRK12826.1-2"/>
    <property type="match status" value="1"/>
</dbReference>
<dbReference type="InterPro" id="IPR020904">
    <property type="entry name" value="Sc_DH/Rdtase_CS"/>
</dbReference>
<dbReference type="SMART" id="SM00822">
    <property type="entry name" value="PKS_KR"/>
    <property type="match status" value="1"/>
</dbReference>
<dbReference type="InterPro" id="IPR036291">
    <property type="entry name" value="NAD(P)-bd_dom_sf"/>
</dbReference>
<dbReference type="EMBL" id="FNCN01000011">
    <property type="protein sequence ID" value="SDH07056.1"/>
    <property type="molecule type" value="Genomic_DNA"/>
</dbReference>
<dbReference type="FunFam" id="3.40.50.720:FF:000173">
    <property type="entry name" value="3-oxoacyl-[acyl-carrier protein] reductase"/>
    <property type="match status" value="1"/>
</dbReference>
<dbReference type="SUPFAM" id="SSF51735">
    <property type="entry name" value="NAD(P)-binding Rossmann-fold domains"/>
    <property type="match status" value="1"/>
</dbReference>
<keyword evidence="2" id="KW-0560">Oxidoreductase</keyword>
<keyword evidence="5" id="KW-1185">Reference proteome</keyword>
<evidence type="ECO:0000313" key="4">
    <source>
        <dbReference type="EMBL" id="SDH07056.1"/>
    </source>
</evidence>
<reference evidence="4 5" key="1">
    <citation type="submission" date="2016-10" db="EMBL/GenBank/DDBJ databases">
        <authorList>
            <person name="de Groot N.N."/>
        </authorList>
    </citation>
    <scope>NUCLEOTIDE SEQUENCE [LARGE SCALE GENOMIC DNA]</scope>
    <source>
        <strain evidence="4 5">CPCC 201354</strain>
    </source>
</reference>
<dbReference type="GO" id="GO:0032787">
    <property type="term" value="P:monocarboxylic acid metabolic process"/>
    <property type="evidence" value="ECO:0007669"/>
    <property type="project" value="UniProtKB-ARBA"/>
</dbReference>
<dbReference type="PRINTS" id="PR00080">
    <property type="entry name" value="SDRFAMILY"/>
</dbReference>
<dbReference type="Gene3D" id="3.40.50.720">
    <property type="entry name" value="NAD(P)-binding Rossmann-like Domain"/>
    <property type="match status" value="1"/>
</dbReference>
<evidence type="ECO:0000313" key="5">
    <source>
        <dbReference type="Proteomes" id="UP000198923"/>
    </source>
</evidence>
<evidence type="ECO:0000256" key="2">
    <source>
        <dbReference type="ARBA" id="ARBA00023002"/>
    </source>
</evidence>
<dbReference type="InterPro" id="IPR050259">
    <property type="entry name" value="SDR"/>
</dbReference>
<evidence type="ECO:0000256" key="1">
    <source>
        <dbReference type="ARBA" id="ARBA00006484"/>
    </source>
</evidence>
<dbReference type="AlphaFoldDB" id="A0A1G7ZEU5"/>
<dbReference type="InterPro" id="IPR002347">
    <property type="entry name" value="SDR_fam"/>
</dbReference>